<dbReference type="AlphaFoldDB" id="A0AAD2B3H8"/>
<feature type="repeat" description="ANK" evidence="3">
    <location>
        <begin position="200"/>
        <end position="237"/>
    </location>
</feature>
<keyword evidence="1" id="KW-0677">Repeat</keyword>
<dbReference type="PRINTS" id="PR01415">
    <property type="entry name" value="ANKYRIN"/>
</dbReference>
<feature type="region of interest" description="Disordered" evidence="4">
    <location>
        <begin position="49"/>
        <end position="69"/>
    </location>
</feature>
<dbReference type="InterPro" id="IPR002110">
    <property type="entry name" value="Ankyrin_rpt"/>
</dbReference>
<evidence type="ECO:0000256" key="1">
    <source>
        <dbReference type="ARBA" id="ARBA00022737"/>
    </source>
</evidence>
<dbReference type="InterPro" id="IPR036770">
    <property type="entry name" value="Ankyrin_rpt-contain_sf"/>
</dbReference>
<feature type="compositionally biased region" description="Basic and acidic residues" evidence="4">
    <location>
        <begin position="56"/>
        <end position="69"/>
    </location>
</feature>
<dbReference type="EMBL" id="CATVXE010000024">
    <property type="protein sequence ID" value="CAJ0694688.1"/>
    <property type="molecule type" value="Genomic_DNA"/>
</dbReference>
<dbReference type="Proteomes" id="UP001190002">
    <property type="component" value="Unassembled WGS sequence"/>
</dbReference>
<evidence type="ECO:0000256" key="3">
    <source>
        <dbReference type="PROSITE-ProRule" id="PRU00023"/>
    </source>
</evidence>
<dbReference type="InterPro" id="IPR050776">
    <property type="entry name" value="Ank_Repeat/CDKN_Inhibitor"/>
</dbReference>
<accession>A0AAD2B3H8</accession>
<evidence type="ECO:0000313" key="7">
    <source>
        <dbReference type="Proteomes" id="UP001190002"/>
    </source>
</evidence>
<feature type="repeat" description="ANK" evidence="3">
    <location>
        <begin position="167"/>
        <end position="199"/>
    </location>
</feature>
<feature type="repeat" description="ANK" evidence="3">
    <location>
        <begin position="101"/>
        <end position="133"/>
    </location>
</feature>
<evidence type="ECO:0000313" key="8">
    <source>
        <dbReference type="Proteomes" id="UP001190452"/>
    </source>
</evidence>
<keyword evidence="2 3" id="KW-0040">ANK repeat</keyword>
<dbReference type="Pfam" id="PF12796">
    <property type="entry name" value="Ank_2"/>
    <property type="match status" value="2"/>
</dbReference>
<gene>
    <name evidence="6" type="ORF">R77569_02606</name>
    <name evidence="5" type="ORF">R77591_04294</name>
</gene>
<reference evidence="5 8" key="1">
    <citation type="submission" date="2023-07" db="EMBL/GenBank/DDBJ databases">
        <authorList>
            <person name="Peeters C."/>
        </authorList>
    </citation>
    <scope>NUCLEOTIDE SEQUENCE</scope>
    <source>
        <strain evidence="6 8">R-77569</strain>
        <strain evidence="5">R-77591</strain>
    </source>
</reference>
<dbReference type="PROSITE" id="PS50297">
    <property type="entry name" value="ANK_REP_REGION"/>
    <property type="match status" value="2"/>
</dbReference>
<dbReference type="SUPFAM" id="SSF48403">
    <property type="entry name" value="Ankyrin repeat"/>
    <property type="match status" value="1"/>
</dbReference>
<dbReference type="PROSITE" id="PS50088">
    <property type="entry name" value="ANK_REPEAT"/>
    <property type="match status" value="4"/>
</dbReference>
<protein>
    <submittedName>
        <fullName evidence="5">Uncharacterized protein</fullName>
    </submittedName>
</protein>
<dbReference type="Proteomes" id="UP001190452">
    <property type="component" value="Unassembled WGS sequence"/>
</dbReference>
<evidence type="ECO:0000256" key="4">
    <source>
        <dbReference type="SAM" id="MobiDB-lite"/>
    </source>
</evidence>
<dbReference type="RefSeq" id="WP_096745177.1">
    <property type="nucleotide sequence ID" value="NZ_CATVXE010000024.1"/>
</dbReference>
<evidence type="ECO:0000313" key="6">
    <source>
        <dbReference type="EMBL" id="CAJ0874328.1"/>
    </source>
</evidence>
<name>A0AAD2B3H8_9RALS</name>
<organism evidence="5 7">
    <name type="scientific">Ralstonia mannitolilytica</name>
    <dbReference type="NCBI Taxonomy" id="105219"/>
    <lineage>
        <taxon>Bacteria</taxon>
        <taxon>Pseudomonadati</taxon>
        <taxon>Pseudomonadota</taxon>
        <taxon>Betaproteobacteria</taxon>
        <taxon>Burkholderiales</taxon>
        <taxon>Burkholderiaceae</taxon>
        <taxon>Ralstonia</taxon>
    </lineage>
</organism>
<proteinExistence type="predicted"/>
<dbReference type="EMBL" id="CAUDKV010000010">
    <property type="protein sequence ID" value="CAJ0874328.1"/>
    <property type="molecule type" value="Genomic_DNA"/>
</dbReference>
<evidence type="ECO:0000256" key="2">
    <source>
        <dbReference type="ARBA" id="ARBA00023043"/>
    </source>
</evidence>
<dbReference type="PANTHER" id="PTHR24201">
    <property type="entry name" value="ANK_REP_REGION DOMAIN-CONTAINING PROTEIN"/>
    <property type="match status" value="1"/>
</dbReference>
<sequence>MLLAPHPALNQVIGVMLGMALAAGDMANAWQEQHLPSLRVAANASAKVAPAAGRTPDARPTRRTDPATRDRDLIVAAQTGNTMAIQSLIAEGANLKARDAEGRTALIAAVYAHMGAAARLLIQAGADVNLQDNAQNSAFLLAAAQGDAETVRLALSHGANLRATNADGDTALIPAARRGYVEVVNELVKAGVPPDATNNLGLTALIEAVALGDGSEKYEKTVQILLDGGADPNLPDRGGITPMRHARQRGFHGIGALLFKARGH</sequence>
<evidence type="ECO:0000313" key="5">
    <source>
        <dbReference type="EMBL" id="CAJ0694688.1"/>
    </source>
</evidence>
<dbReference type="Gene3D" id="1.25.40.20">
    <property type="entry name" value="Ankyrin repeat-containing domain"/>
    <property type="match status" value="1"/>
</dbReference>
<dbReference type="SMART" id="SM00248">
    <property type="entry name" value="ANK"/>
    <property type="match status" value="5"/>
</dbReference>
<keyword evidence="8" id="KW-1185">Reference proteome</keyword>
<feature type="repeat" description="ANK" evidence="3">
    <location>
        <begin position="134"/>
        <end position="166"/>
    </location>
</feature>
<comment type="caution">
    <text evidence="5">The sequence shown here is derived from an EMBL/GenBank/DDBJ whole genome shotgun (WGS) entry which is preliminary data.</text>
</comment>